<dbReference type="AlphaFoldDB" id="X1F0L7"/>
<gene>
    <name evidence="1" type="ORF">S01H4_52666</name>
</gene>
<accession>X1F0L7</accession>
<comment type="caution">
    <text evidence="1">The sequence shown here is derived from an EMBL/GenBank/DDBJ whole genome shotgun (WGS) entry which is preliminary data.</text>
</comment>
<protein>
    <submittedName>
        <fullName evidence="1">Uncharacterized protein</fullName>
    </submittedName>
</protein>
<reference evidence="1" key="1">
    <citation type="journal article" date="2014" name="Front. Microbiol.">
        <title>High frequency of phylogenetically diverse reductive dehalogenase-homologous genes in deep subseafloor sedimentary metagenomes.</title>
        <authorList>
            <person name="Kawai M."/>
            <person name="Futagami T."/>
            <person name="Toyoda A."/>
            <person name="Takaki Y."/>
            <person name="Nishi S."/>
            <person name="Hori S."/>
            <person name="Arai W."/>
            <person name="Tsubouchi T."/>
            <person name="Morono Y."/>
            <person name="Uchiyama I."/>
            <person name="Ito T."/>
            <person name="Fujiyama A."/>
            <person name="Inagaki F."/>
            <person name="Takami H."/>
        </authorList>
    </citation>
    <scope>NUCLEOTIDE SEQUENCE</scope>
    <source>
        <strain evidence="1">Expedition CK06-06</strain>
    </source>
</reference>
<proteinExistence type="predicted"/>
<feature type="non-terminal residue" evidence="1">
    <location>
        <position position="105"/>
    </location>
</feature>
<sequence length="105" mass="12669">MSSDIIPKIEKLLVSKYFLSDNESIDAINHCDSLSGELELIEISDKEFYLRILQHFRFFFKAEFMFLKKRIEKALKNYQKLSIAINETQTDFPDFYSRWQFQIDR</sequence>
<dbReference type="EMBL" id="BART01030117">
    <property type="protein sequence ID" value="GAH14363.1"/>
    <property type="molecule type" value="Genomic_DNA"/>
</dbReference>
<evidence type="ECO:0000313" key="1">
    <source>
        <dbReference type="EMBL" id="GAH14363.1"/>
    </source>
</evidence>
<organism evidence="1">
    <name type="scientific">marine sediment metagenome</name>
    <dbReference type="NCBI Taxonomy" id="412755"/>
    <lineage>
        <taxon>unclassified sequences</taxon>
        <taxon>metagenomes</taxon>
        <taxon>ecological metagenomes</taxon>
    </lineage>
</organism>
<name>X1F0L7_9ZZZZ</name>